<name>A0A5A9W6Y5_9GAMM</name>
<feature type="compositionally biased region" description="Basic and acidic residues" evidence="1">
    <location>
        <begin position="28"/>
        <end position="37"/>
    </location>
</feature>
<reference evidence="2 3" key="1">
    <citation type="submission" date="2019-03" db="EMBL/GenBank/DDBJ databases">
        <title>Nitrincola sp. nov. isolated from an Indian soda lake.</title>
        <authorList>
            <person name="Joshi A."/>
            <person name="Thite S.V."/>
            <person name="Joseph N."/>
            <person name="Dhotre D."/>
            <person name="Moorthy M."/>
            <person name="Shouche Y.S."/>
        </authorList>
    </citation>
    <scope>NUCLEOTIDE SEQUENCE [LARGE SCALE GENOMIC DNA]</scope>
    <source>
        <strain evidence="2 3">MEB193</strain>
    </source>
</reference>
<dbReference type="EMBL" id="SMRS01000001">
    <property type="protein sequence ID" value="KAA0876204.1"/>
    <property type="molecule type" value="Genomic_DNA"/>
</dbReference>
<evidence type="ECO:0000256" key="1">
    <source>
        <dbReference type="SAM" id="MobiDB-lite"/>
    </source>
</evidence>
<sequence length="411" mass="45198">MKETPEEQRTDANDIANAEQPSTTSADATHDPSKEPEIQPDSAQASDANPQTSQQKSEPNSSAAIAATQGHWSGKTALVLSLAALGLSGYLFWQAQQVSQQQALVAAQIEARLAEAQAEVANTVSGVNQQLGQLQERASSGQRNLDELHERLTRSIQQVTAQQQISEKDWLLAESEYLLRLANQRVLMEQTSAGALSLLKATDELLLEADDVALYPVRQALAQDIAALEAVPQVDVEGLFLRISALRQQVPNLRMTPVTDRRQLPDLLESITPEDLKETWGAGAKAAMNRALDTLGQLIIIQHRDEPVEPLLSPEQSYYLQQNLFLMLEQAQQALLQRQQGAFRDTLGKASEWIAIYYESTDSTTQALLRSLDELKALEIAPELPSIAGSLEALKSHMNELRRLKREGGSQ</sequence>
<comment type="caution">
    <text evidence="2">The sequence shown here is derived from an EMBL/GenBank/DDBJ whole genome shotgun (WGS) entry which is preliminary data.</text>
</comment>
<dbReference type="PANTHER" id="PTHR38043:SF1">
    <property type="entry name" value="PROTEIN HEMX"/>
    <property type="match status" value="1"/>
</dbReference>
<dbReference type="AlphaFoldDB" id="A0A5A9W6Y5"/>
<dbReference type="OrthoDB" id="5739852at2"/>
<proteinExistence type="predicted"/>
<evidence type="ECO:0000313" key="3">
    <source>
        <dbReference type="Proteomes" id="UP000325302"/>
    </source>
</evidence>
<organism evidence="2 3">
    <name type="scientific">Nitrincola tapanii</name>
    <dbReference type="NCBI Taxonomy" id="1708751"/>
    <lineage>
        <taxon>Bacteria</taxon>
        <taxon>Pseudomonadati</taxon>
        <taxon>Pseudomonadota</taxon>
        <taxon>Gammaproteobacteria</taxon>
        <taxon>Oceanospirillales</taxon>
        <taxon>Oceanospirillaceae</taxon>
        <taxon>Nitrincola</taxon>
    </lineage>
</organism>
<keyword evidence="3" id="KW-1185">Reference proteome</keyword>
<feature type="region of interest" description="Disordered" evidence="1">
    <location>
        <begin position="1"/>
        <end position="68"/>
    </location>
</feature>
<evidence type="ECO:0000313" key="2">
    <source>
        <dbReference type="EMBL" id="KAA0876204.1"/>
    </source>
</evidence>
<feature type="compositionally biased region" description="Polar residues" evidence="1">
    <location>
        <begin position="41"/>
        <end position="63"/>
    </location>
</feature>
<accession>A0A5A9W6Y5</accession>
<feature type="compositionally biased region" description="Basic and acidic residues" evidence="1">
    <location>
        <begin position="1"/>
        <end position="12"/>
    </location>
</feature>
<dbReference type="Pfam" id="PF04375">
    <property type="entry name" value="HemX"/>
    <property type="match status" value="1"/>
</dbReference>
<dbReference type="Proteomes" id="UP000325302">
    <property type="component" value="Unassembled WGS sequence"/>
</dbReference>
<dbReference type="PANTHER" id="PTHR38043">
    <property type="entry name" value="PROTEIN HEMX"/>
    <property type="match status" value="1"/>
</dbReference>
<protein>
    <submittedName>
        <fullName evidence="2">Heme biosynthesis protein</fullName>
    </submittedName>
</protein>
<dbReference type="InterPro" id="IPR007470">
    <property type="entry name" value="HemX"/>
</dbReference>
<dbReference type="RefSeq" id="WP_149389458.1">
    <property type="nucleotide sequence ID" value="NZ_SMRS01000001.1"/>
</dbReference>
<gene>
    <name evidence="2" type="ORF">E1H14_00205</name>
</gene>